<feature type="disulfide bond" evidence="4">
    <location>
        <begin position="152"/>
        <end position="164"/>
    </location>
</feature>
<dbReference type="GO" id="GO:0005576">
    <property type="term" value="C:extracellular region"/>
    <property type="evidence" value="ECO:0007669"/>
    <property type="project" value="TreeGrafter"/>
</dbReference>
<dbReference type="InterPro" id="IPR036058">
    <property type="entry name" value="Kazal_dom_sf"/>
</dbReference>
<evidence type="ECO:0000259" key="5">
    <source>
        <dbReference type="PROSITE" id="PS50025"/>
    </source>
</evidence>
<dbReference type="CDD" id="cd00104">
    <property type="entry name" value="KAZAL_FS"/>
    <property type="match status" value="2"/>
</dbReference>
<organism evidence="8 9">
    <name type="scientific">Trichonephila inaurata madagascariensis</name>
    <dbReference type="NCBI Taxonomy" id="2747483"/>
    <lineage>
        <taxon>Eukaryota</taxon>
        <taxon>Metazoa</taxon>
        <taxon>Ecdysozoa</taxon>
        <taxon>Arthropoda</taxon>
        <taxon>Chelicerata</taxon>
        <taxon>Arachnida</taxon>
        <taxon>Araneae</taxon>
        <taxon>Araneomorphae</taxon>
        <taxon>Entelegynae</taxon>
        <taxon>Araneoidea</taxon>
        <taxon>Nephilidae</taxon>
        <taxon>Trichonephila</taxon>
        <taxon>Trichonephila inaurata</taxon>
    </lineage>
</organism>
<keyword evidence="1" id="KW-0646">Protease inhibitor</keyword>
<dbReference type="PRINTS" id="PR00011">
    <property type="entry name" value="EGFLAMININ"/>
</dbReference>
<evidence type="ECO:0000259" key="6">
    <source>
        <dbReference type="PROSITE" id="PS50027"/>
    </source>
</evidence>
<keyword evidence="3 4" id="KW-1015">Disulfide bond</keyword>
<dbReference type="Pfam" id="PF00054">
    <property type="entry name" value="Laminin_G_1"/>
    <property type="match status" value="1"/>
</dbReference>
<evidence type="ECO:0000256" key="2">
    <source>
        <dbReference type="ARBA" id="ARBA00022900"/>
    </source>
</evidence>
<evidence type="ECO:0000256" key="3">
    <source>
        <dbReference type="ARBA" id="ARBA00023157"/>
    </source>
</evidence>
<dbReference type="EMBL" id="BMAV01001119">
    <property type="protein sequence ID" value="GFY38936.1"/>
    <property type="molecule type" value="Genomic_DNA"/>
</dbReference>
<dbReference type="FunFam" id="2.10.25.10:FF:000134">
    <property type="entry name" value="Transmembrane agrin"/>
    <property type="match status" value="1"/>
</dbReference>
<dbReference type="GO" id="GO:0030154">
    <property type="term" value="P:cell differentiation"/>
    <property type="evidence" value="ECO:0007669"/>
    <property type="project" value="TreeGrafter"/>
</dbReference>
<evidence type="ECO:0008006" key="10">
    <source>
        <dbReference type="Google" id="ProtNLM"/>
    </source>
</evidence>
<dbReference type="Pfam" id="PF00053">
    <property type="entry name" value="EGF_laminin"/>
    <property type="match status" value="2"/>
</dbReference>
<dbReference type="CDD" id="cd00110">
    <property type="entry name" value="LamG"/>
    <property type="match status" value="1"/>
</dbReference>
<dbReference type="InterPro" id="IPR002350">
    <property type="entry name" value="Kazal_dom"/>
</dbReference>
<proteinExistence type="predicted"/>
<keyword evidence="4" id="KW-0424">Laminin EGF-like domain</keyword>
<keyword evidence="9" id="KW-1185">Reference proteome</keyword>
<name>A0A8X6WSF8_9ARAC</name>
<evidence type="ECO:0000259" key="7">
    <source>
        <dbReference type="PROSITE" id="PS51465"/>
    </source>
</evidence>
<gene>
    <name evidence="8" type="ORF">TNIN_290021</name>
</gene>
<feature type="domain" description="Laminin G" evidence="5">
    <location>
        <begin position="337"/>
        <end position="503"/>
    </location>
</feature>
<evidence type="ECO:0000313" key="8">
    <source>
        <dbReference type="EMBL" id="GFY38936.1"/>
    </source>
</evidence>
<comment type="caution">
    <text evidence="8">The sequence shown here is derived from an EMBL/GenBank/DDBJ whole genome shotgun (WGS) entry which is preliminary data.</text>
</comment>
<dbReference type="Pfam" id="PF07648">
    <property type="entry name" value="Kazal_2"/>
    <property type="match status" value="2"/>
</dbReference>
<dbReference type="FunFam" id="2.10.25.10:FF:000140">
    <property type="entry name" value="Transmembrane agrin"/>
    <property type="match status" value="1"/>
</dbReference>
<reference evidence="8" key="1">
    <citation type="submission" date="2020-08" db="EMBL/GenBank/DDBJ databases">
        <title>Multicomponent nature underlies the extraordinary mechanical properties of spider dragline silk.</title>
        <authorList>
            <person name="Kono N."/>
            <person name="Nakamura H."/>
            <person name="Mori M."/>
            <person name="Yoshida Y."/>
            <person name="Ohtoshi R."/>
            <person name="Malay A.D."/>
            <person name="Moran D.A.P."/>
            <person name="Tomita M."/>
            <person name="Numata K."/>
            <person name="Arakawa K."/>
        </authorList>
    </citation>
    <scope>NUCLEOTIDE SEQUENCE</scope>
</reference>
<feature type="domain" description="Kazal-like" evidence="7">
    <location>
        <begin position="28"/>
        <end position="75"/>
    </location>
</feature>
<dbReference type="FunFam" id="3.30.60.30:FF:000024">
    <property type="entry name" value="Transmembrane agrin"/>
    <property type="match status" value="1"/>
</dbReference>
<dbReference type="PROSITE" id="PS51465">
    <property type="entry name" value="KAZAL_2"/>
    <property type="match status" value="2"/>
</dbReference>
<evidence type="ECO:0000256" key="4">
    <source>
        <dbReference type="PROSITE-ProRule" id="PRU00460"/>
    </source>
</evidence>
<dbReference type="InterPro" id="IPR050653">
    <property type="entry name" value="Prot_Inhib_GrowthFact_Antg"/>
</dbReference>
<dbReference type="PANTHER" id="PTHR10913">
    <property type="entry name" value="FOLLISTATIN-RELATED"/>
    <property type="match status" value="1"/>
</dbReference>
<feature type="domain" description="Kazal-like" evidence="7">
    <location>
        <begin position="284"/>
        <end position="333"/>
    </location>
</feature>
<dbReference type="Proteomes" id="UP000886998">
    <property type="component" value="Unassembled WGS sequence"/>
</dbReference>
<dbReference type="Gene3D" id="3.30.60.30">
    <property type="match status" value="2"/>
</dbReference>
<dbReference type="Gene3D" id="2.10.25.10">
    <property type="entry name" value="Laminin"/>
    <property type="match status" value="2"/>
</dbReference>
<feature type="disulfide bond" evidence="4">
    <location>
        <begin position="154"/>
        <end position="171"/>
    </location>
</feature>
<dbReference type="PANTHER" id="PTHR10913:SF45">
    <property type="entry name" value="FOLLISTATIN, ISOFORM A-RELATED"/>
    <property type="match status" value="1"/>
</dbReference>
<dbReference type="InterPro" id="IPR002049">
    <property type="entry name" value="LE_dom"/>
</dbReference>
<comment type="caution">
    <text evidence="4">Lacks conserved residue(s) required for the propagation of feature annotation.</text>
</comment>
<keyword evidence="2" id="KW-0722">Serine protease inhibitor</keyword>
<dbReference type="PROSITE" id="PS50027">
    <property type="entry name" value="EGF_LAM_2"/>
    <property type="match status" value="1"/>
</dbReference>
<dbReference type="PROSITE" id="PS50025">
    <property type="entry name" value="LAM_G_DOMAIN"/>
    <property type="match status" value="1"/>
</dbReference>
<dbReference type="CDD" id="cd00055">
    <property type="entry name" value="EGF_Lam"/>
    <property type="match status" value="2"/>
</dbReference>
<evidence type="ECO:0000313" key="9">
    <source>
        <dbReference type="Proteomes" id="UP000886998"/>
    </source>
</evidence>
<feature type="disulfide bond" evidence="4">
    <location>
        <begin position="173"/>
        <end position="182"/>
    </location>
</feature>
<dbReference type="InterPro" id="IPR013320">
    <property type="entry name" value="ConA-like_dom_sf"/>
</dbReference>
<protein>
    <recommendedName>
        <fullName evidence="10">Agrin</fullName>
    </recommendedName>
</protein>
<evidence type="ECO:0000256" key="1">
    <source>
        <dbReference type="ARBA" id="ARBA00022690"/>
    </source>
</evidence>
<feature type="domain" description="Laminin EGF-like" evidence="6">
    <location>
        <begin position="152"/>
        <end position="205"/>
    </location>
</feature>
<accession>A0A8X6WSF8</accession>
<dbReference type="SMART" id="SM00180">
    <property type="entry name" value="EGF_Lam"/>
    <property type="match status" value="2"/>
</dbReference>
<dbReference type="SUPFAM" id="SSF100895">
    <property type="entry name" value="Kazal-type serine protease inhibitors"/>
    <property type="match status" value="2"/>
</dbReference>
<dbReference type="Gene3D" id="2.60.120.200">
    <property type="match status" value="1"/>
</dbReference>
<dbReference type="SMART" id="SM00282">
    <property type="entry name" value="LamG"/>
    <property type="match status" value="1"/>
</dbReference>
<dbReference type="InterPro" id="IPR001791">
    <property type="entry name" value="Laminin_G"/>
</dbReference>
<dbReference type="OrthoDB" id="6407179at2759"/>
<sequence length="518" mass="56812">MHSLTCELANCRYGGVCDHDPRGYVHCVCSFHCSPLRDSVCGSDGRLYENECRLREESCRLQQNIQIVASENCGVVSTSVCLQSPFGCCPDGRTLALGPNAAGCPKSLSFVFSNYMTLDERQPDSLSNDQRYPISFLVTTIAVEFKGIFCTCNCNRLGSYGESCDVISGQCECKTGVGGLRCDRCEPGYWGLHKIVADGNVGCLPCDCNLRGSARDDCEQMTGRCVCKHGILGMKCDICPEGTVLGEDGCMDESLAKSVPGPCNQLHCKYGAICKESNGRSQCFCEIRCPAVSTPSPVCGSDGNTYATKCQMSVFSCRYQKSITLRQQGPCKPDSPVEIPAFSGGSFLELPKLQAYTRLSLELEFKIFGSNGIILYNGQTPSGSGDFVSLSVRDGYVEFRYNLGSGPVILKSPHRLQQGKFHRLVAKRYLRDGVLTLDGQEDVAGHSEGTLKSLDLAENMFLGYIPSENKGFLKIYMDKTVKSTQVSIIGQHPPVRRHMTLKCLNVVRWTKQEFEARE</sequence>
<dbReference type="SUPFAM" id="SSF57196">
    <property type="entry name" value="EGF/Laminin"/>
    <property type="match status" value="1"/>
</dbReference>
<dbReference type="PROSITE" id="PS01248">
    <property type="entry name" value="EGF_LAM_1"/>
    <property type="match status" value="1"/>
</dbReference>
<dbReference type="SUPFAM" id="SSF49899">
    <property type="entry name" value="Concanavalin A-like lectins/glucanases"/>
    <property type="match status" value="1"/>
</dbReference>
<dbReference type="SMART" id="SM00280">
    <property type="entry name" value="KAZAL"/>
    <property type="match status" value="2"/>
</dbReference>
<dbReference type="AlphaFoldDB" id="A0A8X6WSF8"/>